<organism evidence="3 4">
    <name type="scientific">Rhamnella rubrinervis</name>
    <dbReference type="NCBI Taxonomy" id="2594499"/>
    <lineage>
        <taxon>Eukaryota</taxon>
        <taxon>Viridiplantae</taxon>
        <taxon>Streptophyta</taxon>
        <taxon>Embryophyta</taxon>
        <taxon>Tracheophyta</taxon>
        <taxon>Spermatophyta</taxon>
        <taxon>Magnoliopsida</taxon>
        <taxon>eudicotyledons</taxon>
        <taxon>Gunneridae</taxon>
        <taxon>Pentapetalae</taxon>
        <taxon>rosids</taxon>
        <taxon>fabids</taxon>
        <taxon>Rosales</taxon>
        <taxon>Rhamnaceae</taxon>
        <taxon>rhamnoid group</taxon>
        <taxon>Rhamneae</taxon>
        <taxon>Rhamnella</taxon>
    </lineage>
</organism>
<dbReference type="InterPro" id="IPR038765">
    <property type="entry name" value="Papain-like_cys_pep_sf"/>
</dbReference>
<evidence type="ECO:0000313" key="4">
    <source>
        <dbReference type="Proteomes" id="UP000796880"/>
    </source>
</evidence>
<dbReference type="Gene3D" id="3.90.1720.10">
    <property type="entry name" value="endopeptidase domain like (from Nostoc punctiforme)"/>
    <property type="match status" value="2"/>
</dbReference>
<protein>
    <recommendedName>
        <fullName evidence="2">LRAT domain-containing protein</fullName>
    </recommendedName>
</protein>
<feature type="domain" description="LRAT" evidence="2">
    <location>
        <begin position="266"/>
        <end position="393"/>
    </location>
</feature>
<keyword evidence="4" id="KW-1185">Reference proteome</keyword>
<dbReference type="EMBL" id="VOIH02000011">
    <property type="protein sequence ID" value="KAF3434438.1"/>
    <property type="molecule type" value="Genomic_DNA"/>
</dbReference>
<dbReference type="PANTHER" id="PTHR46137">
    <property type="entry name" value="OS05G0310600 PROTEIN"/>
    <property type="match status" value="1"/>
</dbReference>
<keyword evidence="1" id="KW-1133">Transmembrane helix</keyword>
<feature type="transmembrane region" description="Helical" evidence="1">
    <location>
        <begin position="422"/>
        <end position="442"/>
    </location>
</feature>
<accession>A0A8K0DSM0</accession>
<evidence type="ECO:0000256" key="1">
    <source>
        <dbReference type="SAM" id="Phobius"/>
    </source>
</evidence>
<dbReference type="PANTHER" id="PTHR46137:SF3">
    <property type="entry name" value="OS05G0310600 PROTEIN"/>
    <property type="match status" value="1"/>
</dbReference>
<sequence>MDLRSNKVEMKELKPGDHIYTWSSSYIYSRHGIYVGDEKVIYLTGGPGFSISSSSTSQPSNDPVVCCNIQDFLCDGHIYRFEYGVRRFVFLMNRPGTCTLAYSNPPEQVLQRASYFLQHGFGNYDFVDCEDFALYCKTGFVKRDKTGDILSWAITLFFAACVGVTVIPYRFLPAGLIGVLLVVCGLYCLLRLTADVRYRSDCALVAVEKLQDHLSHAHNERENMSMTEKKTTRWFLSRIDYIRYTLQAIGLCKIGIEELKPGDHIYTWRSGNAYSHHGIYVDDGKVIHLTRGPDSIISSSSTSQPSSDGVVSCRIEDFRCDGQLSRFKYGVSPVVFLIKRAGTCSLAPSDPPEQVLHRAFYLHEHGFGNYNLLDKNCEDFAIYCKTGIPQGCGYLLGRSGQIKSLAAAFFAVTTIPHGQLPFNFIGLAPVVFGLHCFFRLAYDVELKSQRCVVAVEKLNYLSDEQEKMMEKTSTRWSLSFNRYFGYTVMAIGICYCFRESTVLKSVLLNLLLDYFVFEHLTLHDFHLREYNFYATWLLGCCKNSCVPLVSEPPFHGHPRPNAEFRNEVQEILARHETSFDQVHAALQTVLTELQALRVSRTQQEENPFAPGESSITHHITRSAIETPHPSTKLSFPRFDGTDPAGWLYKADQFFEFQNIAADQRVNLASFHLDGNASNGTSGLQSSADRRLGRNLAKLSFTVHQKLYLISGKQQPLQLTKNPLSSYHTKLMDFPKVFSSVASLLVFETTSALMLKSSNSIP</sequence>
<dbReference type="Proteomes" id="UP000796880">
    <property type="component" value="Unassembled WGS sequence"/>
</dbReference>
<dbReference type="PROSITE" id="PS51934">
    <property type="entry name" value="LRAT"/>
    <property type="match status" value="2"/>
</dbReference>
<dbReference type="SUPFAM" id="SSF54001">
    <property type="entry name" value="Cysteine proteinases"/>
    <property type="match status" value="1"/>
</dbReference>
<proteinExistence type="predicted"/>
<keyword evidence="1" id="KW-0812">Transmembrane</keyword>
<dbReference type="AlphaFoldDB" id="A0A8K0DSM0"/>
<keyword evidence="1" id="KW-0472">Membrane</keyword>
<gene>
    <name evidence="3" type="ORF">FNV43_RR25541</name>
</gene>
<feature type="domain" description="LRAT" evidence="2">
    <location>
        <begin position="20"/>
        <end position="145"/>
    </location>
</feature>
<name>A0A8K0DSM0_9ROSA</name>
<feature type="transmembrane region" description="Helical" evidence="1">
    <location>
        <begin position="173"/>
        <end position="190"/>
    </location>
</feature>
<feature type="transmembrane region" description="Helical" evidence="1">
    <location>
        <begin position="149"/>
        <end position="167"/>
    </location>
</feature>
<evidence type="ECO:0000313" key="3">
    <source>
        <dbReference type="EMBL" id="KAF3434438.1"/>
    </source>
</evidence>
<dbReference type="InterPro" id="IPR007053">
    <property type="entry name" value="LRAT_dom"/>
</dbReference>
<evidence type="ECO:0000259" key="2">
    <source>
        <dbReference type="PROSITE" id="PS51934"/>
    </source>
</evidence>
<dbReference type="Pfam" id="PF04970">
    <property type="entry name" value="LRAT"/>
    <property type="match status" value="2"/>
</dbReference>
<comment type="caution">
    <text evidence="3">The sequence shown here is derived from an EMBL/GenBank/DDBJ whole genome shotgun (WGS) entry which is preliminary data.</text>
</comment>
<reference evidence="3" key="1">
    <citation type="submission" date="2020-03" db="EMBL/GenBank/DDBJ databases">
        <title>A high-quality chromosome-level genome assembly of a woody plant with both climbing and erect habits, Rhamnella rubrinervis.</title>
        <authorList>
            <person name="Lu Z."/>
            <person name="Yang Y."/>
            <person name="Zhu X."/>
            <person name="Sun Y."/>
        </authorList>
    </citation>
    <scope>NUCLEOTIDE SEQUENCE</scope>
    <source>
        <strain evidence="3">BYM</strain>
        <tissue evidence="3">Leaf</tissue>
    </source>
</reference>